<dbReference type="Proteomes" id="UP000198816">
    <property type="component" value="Unassembled WGS sequence"/>
</dbReference>
<dbReference type="RefSeq" id="WP_245731813.1">
    <property type="nucleotide sequence ID" value="NZ_FNNZ01000007.1"/>
</dbReference>
<accession>A0A1H2VGV6</accession>
<proteinExistence type="predicted"/>
<dbReference type="EMBL" id="FNNZ01000007">
    <property type="protein sequence ID" value="SDW67109.1"/>
    <property type="molecule type" value="Genomic_DNA"/>
</dbReference>
<reference evidence="2" key="1">
    <citation type="submission" date="2016-10" db="EMBL/GenBank/DDBJ databases">
        <authorList>
            <person name="Varghese N."/>
            <person name="Submissions S."/>
        </authorList>
    </citation>
    <scope>NUCLEOTIDE SEQUENCE [LARGE SCALE GENOMIC DNA]</scope>
    <source>
        <strain evidence="2">DSM 217</strain>
    </source>
</reference>
<protein>
    <submittedName>
        <fullName evidence="1">Uncharacterized protein</fullName>
    </submittedName>
</protein>
<organism evidence="1 2">
    <name type="scientific">Thiocapsa roseopersicina</name>
    <dbReference type="NCBI Taxonomy" id="1058"/>
    <lineage>
        <taxon>Bacteria</taxon>
        <taxon>Pseudomonadati</taxon>
        <taxon>Pseudomonadota</taxon>
        <taxon>Gammaproteobacteria</taxon>
        <taxon>Chromatiales</taxon>
        <taxon>Chromatiaceae</taxon>
        <taxon>Thiocapsa</taxon>
    </lineage>
</organism>
<sequence>MATDSTSDAEHPGEMPDAAAEDLWPSADYHRQVETLRTAIGETIYLVEVVESPIQLSVHLSGTAYILLGLIDFPRPDPARGLAPHLILLDDGRGLNLGRIARISRRPFDPAPDDLLYLDQATSKHLLFSERRLSRDFLARHTRLALAHCLGYPVDEPTRRLTGSHTDETTKDEP</sequence>
<evidence type="ECO:0000313" key="1">
    <source>
        <dbReference type="EMBL" id="SDW67109.1"/>
    </source>
</evidence>
<gene>
    <name evidence="1" type="ORF">SAMN05421783_1071</name>
</gene>
<evidence type="ECO:0000313" key="2">
    <source>
        <dbReference type="Proteomes" id="UP000198816"/>
    </source>
</evidence>
<dbReference type="AlphaFoldDB" id="A0A1H2VGV6"/>
<name>A0A1H2VGV6_THIRO</name>
<keyword evidence="2" id="KW-1185">Reference proteome</keyword>